<dbReference type="InterPro" id="IPR003607">
    <property type="entry name" value="HD/PDEase_dom"/>
</dbReference>
<accession>A0A1H6Z254</accession>
<dbReference type="EMBL" id="FNZI01000004">
    <property type="protein sequence ID" value="SEJ47613.1"/>
    <property type="molecule type" value="Genomic_DNA"/>
</dbReference>
<comment type="function">
    <text evidence="5">Endoribonuclease that initiates mRNA decay.</text>
</comment>
<evidence type="ECO:0000313" key="10">
    <source>
        <dbReference type="Proteomes" id="UP000183315"/>
    </source>
</evidence>
<evidence type="ECO:0000256" key="7">
    <source>
        <dbReference type="SAM" id="Coils"/>
    </source>
</evidence>
<dbReference type="InterPro" id="IPR006674">
    <property type="entry name" value="HD_domain"/>
</dbReference>
<dbReference type="SUPFAM" id="SSF54791">
    <property type="entry name" value="Eukaryotic type KH-domain (KH-domain type I)"/>
    <property type="match status" value="1"/>
</dbReference>
<dbReference type="NCBIfam" id="TIGR00277">
    <property type="entry name" value="HDIG"/>
    <property type="match status" value="1"/>
</dbReference>
<gene>
    <name evidence="5" type="primary">rny</name>
    <name evidence="9" type="ORF">SAMN05421637_1930</name>
</gene>
<organism evidence="9 10">
    <name type="scientific">Demequina mangrovi</name>
    <dbReference type="NCBI Taxonomy" id="1043493"/>
    <lineage>
        <taxon>Bacteria</taxon>
        <taxon>Bacillati</taxon>
        <taxon>Actinomycetota</taxon>
        <taxon>Actinomycetes</taxon>
        <taxon>Micrococcales</taxon>
        <taxon>Demequinaceae</taxon>
        <taxon>Demequina</taxon>
    </lineage>
</organism>
<dbReference type="PANTHER" id="PTHR12826">
    <property type="entry name" value="RIBONUCLEASE Y"/>
    <property type="match status" value="1"/>
</dbReference>
<dbReference type="RefSeq" id="WP_042214340.1">
    <property type="nucleotide sequence ID" value="NZ_BBLU01000006.1"/>
</dbReference>
<dbReference type="SMART" id="SM00322">
    <property type="entry name" value="KH"/>
    <property type="match status" value="1"/>
</dbReference>
<dbReference type="GO" id="GO:0004521">
    <property type="term" value="F:RNA endonuclease activity"/>
    <property type="evidence" value="ECO:0007669"/>
    <property type="project" value="UniProtKB-UniRule"/>
</dbReference>
<evidence type="ECO:0000256" key="3">
    <source>
        <dbReference type="ARBA" id="ARBA00022801"/>
    </source>
</evidence>
<keyword evidence="3 5" id="KW-0378">Hydrolase</keyword>
<dbReference type="SUPFAM" id="SSF109604">
    <property type="entry name" value="HD-domain/PDEase-like"/>
    <property type="match status" value="1"/>
</dbReference>
<dbReference type="OrthoDB" id="9803205at2"/>
<dbReference type="PANTHER" id="PTHR12826:SF15">
    <property type="entry name" value="RIBONUCLEASE Y"/>
    <property type="match status" value="1"/>
</dbReference>
<dbReference type="InterPro" id="IPR036612">
    <property type="entry name" value="KH_dom_type_1_sf"/>
</dbReference>
<dbReference type="InterPro" id="IPR017705">
    <property type="entry name" value="Ribonuclease_Y"/>
</dbReference>
<dbReference type="PROSITE" id="PS51831">
    <property type="entry name" value="HD"/>
    <property type="match status" value="1"/>
</dbReference>
<dbReference type="GO" id="GO:0016787">
    <property type="term" value="F:hydrolase activity"/>
    <property type="evidence" value="ECO:0007669"/>
    <property type="project" value="UniProtKB-KW"/>
</dbReference>
<feature type="coiled-coil region" evidence="7">
    <location>
        <begin position="25"/>
        <end position="63"/>
    </location>
</feature>
<dbReference type="PROSITE" id="PS50084">
    <property type="entry name" value="KH_TYPE_1"/>
    <property type="match status" value="1"/>
</dbReference>
<evidence type="ECO:0000313" key="9">
    <source>
        <dbReference type="EMBL" id="SEJ47613.1"/>
    </source>
</evidence>
<dbReference type="GO" id="GO:0005886">
    <property type="term" value="C:plasma membrane"/>
    <property type="evidence" value="ECO:0007669"/>
    <property type="project" value="UniProtKB-UniRule"/>
</dbReference>
<dbReference type="Pfam" id="PF00013">
    <property type="entry name" value="KH_1"/>
    <property type="match status" value="1"/>
</dbReference>
<keyword evidence="4 5" id="KW-0694">RNA-binding</keyword>
<evidence type="ECO:0000256" key="4">
    <source>
        <dbReference type="ARBA" id="ARBA00022884"/>
    </source>
</evidence>
<dbReference type="eggNOG" id="COG1418">
    <property type="taxonomic scope" value="Bacteria"/>
</dbReference>
<protein>
    <recommendedName>
        <fullName evidence="5 6">Ribonuclease Y</fullName>
        <shortName evidence="5">RNase Y</shortName>
        <ecNumber evidence="5 6">3.1.-.-</ecNumber>
    </recommendedName>
</protein>
<evidence type="ECO:0000256" key="1">
    <source>
        <dbReference type="ARBA" id="ARBA00022722"/>
    </source>
</evidence>
<dbReference type="SMART" id="SM00471">
    <property type="entry name" value="HDc"/>
    <property type="match status" value="1"/>
</dbReference>
<evidence type="ECO:0000256" key="6">
    <source>
        <dbReference type="NCBIfam" id="TIGR03319"/>
    </source>
</evidence>
<keyword evidence="7" id="KW-0175">Coiled coil</keyword>
<sequence length="486" mass="52553">MPQSLIILLLLGSSLIALLLVLFARREAAAEREAARNEAAMVREEAQARLAEVKRREENSLAREKDVAGDQRTAQQYARALDERAAVVARDEKRLAQTRGRLEDERTAALAAVAKTTVDEARTELTEALLERARAAAAVELRRLEKRTQANAEERARAILVEAMQRQAAASSSEHSTTWIDLPSEEMKGRIIGREGRNIRAFEALTGVTVVVEEGVNAVQLSCFDPDRREIAEVTLAALVEDGRIQPQRVEAEYTRAVAGAVQRHRAAGLDALTAAGVSGVATEVVDTLGRLRLRTSYGQNVLAHLVEASQIAADIAAAVGADVEVARRGALLHDVGKAFSHEQKGTHAGLGARFAAEHGEEPAVVNAIAAHHDDVPAETIEAVIVQVADAVSASRPGARREDIDAYLKRMENLERLVLEHHGVTRVLAMAAGREVRVVVEPDEIDDAGTQALARTIAEHITQDFTFPGEIKVTVIRELRADAVAG</sequence>
<name>A0A1H6Z254_9MICO</name>
<keyword evidence="10" id="KW-1185">Reference proteome</keyword>
<dbReference type="NCBIfam" id="TIGR03319">
    <property type="entry name" value="RNase_Y"/>
    <property type="match status" value="1"/>
</dbReference>
<dbReference type="EC" id="3.1.-.-" evidence="5 6"/>
<dbReference type="Proteomes" id="UP000183315">
    <property type="component" value="Unassembled WGS sequence"/>
</dbReference>
<keyword evidence="1 5" id="KW-0540">Nuclease</keyword>
<dbReference type="InterPro" id="IPR006675">
    <property type="entry name" value="HDIG_dom"/>
</dbReference>
<proteinExistence type="inferred from homology"/>
<dbReference type="AlphaFoldDB" id="A0A1H6Z254"/>
<reference evidence="10" key="1">
    <citation type="submission" date="2016-10" db="EMBL/GenBank/DDBJ databases">
        <authorList>
            <person name="Varghese N."/>
        </authorList>
    </citation>
    <scope>NUCLEOTIDE SEQUENCE [LARGE SCALE GENOMIC DNA]</scope>
    <source>
        <strain evidence="10">DSM 24868</strain>
    </source>
</reference>
<dbReference type="InterPro" id="IPR004087">
    <property type="entry name" value="KH_dom"/>
</dbReference>
<dbReference type="Pfam" id="PF01966">
    <property type="entry name" value="HD"/>
    <property type="match status" value="1"/>
</dbReference>
<dbReference type="Gene3D" id="1.10.3210.10">
    <property type="entry name" value="Hypothetical protein af1432"/>
    <property type="match status" value="1"/>
</dbReference>
<keyword evidence="2 5" id="KW-0255">Endonuclease</keyword>
<evidence type="ECO:0000256" key="5">
    <source>
        <dbReference type="HAMAP-Rule" id="MF_00335"/>
    </source>
</evidence>
<evidence type="ECO:0000259" key="8">
    <source>
        <dbReference type="PROSITE" id="PS51831"/>
    </source>
</evidence>
<dbReference type="GO" id="GO:0003723">
    <property type="term" value="F:RNA binding"/>
    <property type="evidence" value="ECO:0007669"/>
    <property type="project" value="UniProtKB-UniRule"/>
</dbReference>
<dbReference type="GO" id="GO:0006402">
    <property type="term" value="P:mRNA catabolic process"/>
    <property type="evidence" value="ECO:0007669"/>
    <property type="project" value="UniProtKB-UniRule"/>
</dbReference>
<feature type="domain" description="HD" evidence="8">
    <location>
        <begin position="302"/>
        <end position="395"/>
    </location>
</feature>
<evidence type="ECO:0000256" key="2">
    <source>
        <dbReference type="ARBA" id="ARBA00022759"/>
    </source>
</evidence>
<comment type="similarity">
    <text evidence="5">Belongs to the RNase Y family.</text>
</comment>
<dbReference type="HAMAP" id="MF_00335">
    <property type="entry name" value="RNase_Y"/>
    <property type="match status" value="1"/>
</dbReference>
<dbReference type="InterPro" id="IPR004088">
    <property type="entry name" value="KH_dom_type_1"/>
</dbReference>
<feature type="coiled-coil region" evidence="7">
    <location>
        <begin position="118"/>
        <end position="147"/>
    </location>
</feature>
<dbReference type="STRING" id="1043493.SAMN05421637_1930"/>